<evidence type="ECO:0000313" key="2">
    <source>
        <dbReference type="EMBL" id="CAE4586086.1"/>
    </source>
</evidence>
<gene>
    <name evidence="2" type="ORF">AMON00008_LOCUS21726</name>
</gene>
<feature type="region of interest" description="Disordered" evidence="1">
    <location>
        <begin position="112"/>
        <end position="159"/>
    </location>
</feature>
<feature type="compositionally biased region" description="Basic and acidic residues" evidence="1">
    <location>
        <begin position="128"/>
        <end position="147"/>
    </location>
</feature>
<protein>
    <recommendedName>
        <fullName evidence="3">C3H1-type domain-containing protein</fullName>
    </recommendedName>
</protein>
<sequence>MGPAARVQAAPWPGGGFSSREHVESYRALPKQVPAGFTASWLPSPPGTMQPATAGPASWLGIIQMGSSSGAGNVDPPGQVVHRVAADGEEQGKKKKKGLVNKTIRREELYMYGGGASSSGGHASGSDLKADGDMSDGKGSEGDDREAGGGCQLGPHGFAERALGLPTPEEQFEGELPSIGSAKHAGGACKPCLLFRQEGVGCKWGSECAFCHLEHRRSSQPRQSRSKRDRLRMLLIRAKAAEHEEQQQPLAVGRVFR</sequence>
<reference evidence="2" key="1">
    <citation type="submission" date="2021-01" db="EMBL/GenBank/DDBJ databases">
        <authorList>
            <person name="Corre E."/>
            <person name="Pelletier E."/>
            <person name="Niang G."/>
            <person name="Scheremetjew M."/>
            <person name="Finn R."/>
            <person name="Kale V."/>
            <person name="Holt S."/>
            <person name="Cochrane G."/>
            <person name="Meng A."/>
            <person name="Brown T."/>
            <person name="Cohen L."/>
        </authorList>
    </citation>
    <scope>NUCLEOTIDE SEQUENCE</scope>
    <source>
        <strain evidence="2">CCMP3105</strain>
    </source>
</reference>
<organism evidence="2">
    <name type="scientific">Alexandrium monilatum</name>
    <dbReference type="NCBI Taxonomy" id="311494"/>
    <lineage>
        <taxon>Eukaryota</taxon>
        <taxon>Sar</taxon>
        <taxon>Alveolata</taxon>
        <taxon>Dinophyceae</taxon>
        <taxon>Gonyaulacales</taxon>
        <taxon>Pyrocystaceae</taxon>
        <taxon>Alexandrium</taxon>
    </lineage>
</organism>
<name>A0A7S4QMH1_9DINO</name>
<dbReference type="AlphaFoldDB" id="A0A7S4QMH1"/>
<evidence type="ECO:0000256" key="1">
    <source>
        <dbReference type="SAM" id="MobiDB-lite"/>
    </source>
</evidence>
<proteinExistence type="predicted"/>
<accession>A0A7S4QMH1</accession>
<dbReference type="EMBL" id="HBNR01031759">
    <property type="protein sequence ID" value="CAE4586086.1"/>
    <property type="molecule type" value="Transcribed_RNA"/>
</dbReference>
<evidence type="ECO:0008006" key="3">
    <source>
        <dbReference type="Google" id="ProtNLM"/>
    </source>
</evidence>